<dbReference type="PANTHER" id="PTHR11608">
    <property type="entry name" value="BIFUNCTIONAL PROTEIN PYRR"/>
    <property type="match status" value="1"/>
</dbReference>
<dbReference type="NCBIfam" id="NF003545">
    <property type="entry name" value="PRK05205.1-1"/>
    <property type="match status" value="1"/>
</dbReference>
<dbReference type="FunFam" id="3.40.50.2020:FF:000020">
    <property type="entry name" value="Bifunctional protein PyrR"/>
    <property type="match status" value="1"/>
</dbReference>
<dbReference type="SUPFAM" id="SSF53271">
    <property type="entry name" value="PRTase-like"/>
    <property type="match status" value="1"/>
</dbReference>
<dbReference type="CDD" id="cd06223">
    <property type="entry name" value="PRTases_typeI"/>
    <property type="match status" value="1"/>
</dbReference>
<feature type="domain" description="Phosphoribosyltransferase" evidence="4">
    <location>
        <begin position="7"/>
        <end position="162"/>
    </location>
</feature>
<gene>
    <name evidence="5" type="ORF">MNBD_DELTA03-851</name>
</gene>
<evidence type="ECO:0000256" key="1">
    <source>
        <dbReference type="ARBA" id="ARBA00005565"/>
    </source>
</evidence>
<reference evidence="5" key="1">
    <citation type="submission" date="2018-06" db="EMBL/GenBank/DDBJ databases">
        <authorList>
            <person name="Zhirakovskaya E."/>
        </authorList>
    </citation>
    <scope>NUCLEOTIDE SEQUENCE</scope>
</reference>
<dbReference type="InterPro" id="IPR023050">
    <property type="entry name" value="PyrR"/>
</dbReference>
<comment type="similarity">
    <text evidence="1">Belongs to the purine/pyrimidine phosphoribosyltransferase family. PyrR subfamily.</text>
</comment>
<dbReference type="PANTHER" id="PTHR11608:SF0">
    <property type="entry name" value="BIFUNCTIONAL PROTEIN PYRR"/>
    <property type="match status" value="1"/>
</dbReference>
<dbReference type="Pfam" id="PF00156">
    <property type="entry name" value="Pribosyltran"/>
    <property type="match status" value="1"/>
</dbReference>
<dbReference type="InterPro" id="IPR000836">
    <property type="entry name" value="PRTase_dom"/>
</dbReference>
<dbReference type="HAMAP" id="MF_01219">
    <property type="entry name" value="PyrR"/>
    <property type="match status" value="1"/>
</dbReference>
<dbReference type="EMBL" id="UOEX01000015">
    <property type="protein sequence ID" value="VAW32861.1"/>
    <property type="molecule type" value="Genomic_DNA"/>
</dbReference>
<evidence type="ECO:0000259" key="4">
    <source>
        <dbReference type="Pfam" id="PF00156"/>
    </source>
</evidence>
<keyword evidence="3" id="KW-0804">Transcription</keyword>
<proteinExistence type="inferred from homology"/>
<dbReference type="InterPro" id="IPR029057">
    <property type="entry name" value="PRTase-like"/>
</dbReference>
<protein>
    <submittedName>
        <fullName evidence="5">Pyrimidine operon regulatory protein PyrR</fullName>
    </submittedName>
</protein>
<evidence type="ECO:0000256" key="3">
    <source>
        <dbReference type="ARBA" id="ARBA00023163"/>
    </source>
</evidence>
<evidence type="ECO:0000256" key="2">
    <source>
        <dbReference type="ARBA" id="ARBA00023015"/>
    </source>
</evidence>
<dbReference type="AlphaFoldDB" id="A0A3B0UNX2"/>
<dbReference type="Gene3D" id="3.40.50.2020">
    <property type="match status" value="1"/>
</dbReference>
<sequence>MTSKRQQIMSGRDMERSLSRLVLQIIERNNGVEKLALVGIHTGGVFLAERVKKKIFDHEGVDIPVGSLDISLYRDDWSLAAQSPTVKETNIDFKVEKYDVILVDDVLFTGRTIRAALDAIMDFGRPHSIQLAVLVDRQCGRELPIQPNYAGYELLESIEDHVEVLLSEKAGHDEVLLIPRQP</sequence>
<keyword evidence="2" id="KW-0805">Transcription regulation</keyword>
<dbReference type="InterPro" id="IPR050137">
    <property type="entry name" value="PyrR_bifunctional"/>
</dbReference>
<dbReference type="NCBIfam" id="NF003549">
    <property type="entry name" value="PRK05205.1-5"/>
    <property type="match status" value="1"/>
</dbReference>
<organism evidence="5">
    <name type="scientific">hydrothermal vent metagenome</name>
    <dbReference type="NCBI Taxonomy" id="652676"/>
    <lineage>
        <taxon>unclassified sequences</taxon>
        <taxon>metagenomes</taxon>
        <taxon>ecological metagenomes</taxon>
    </lineage>
</organism>
<accession>A0A3B0UNX2</accession>
<name>A0A3B0UNX2_9ZZZZ</name>
<evidence type="ECO:0000313" key="5">
    <source>
        <dbReference type="EMBL" id="VAW32861.1"/>
    </source>
</evidence>